<protein>
    <submittedName>
        <fullName evidence="1">Uncharacterized protein</fullName>
    </submittedName>
</protein>
<reference evidence="1" key="1">
    <citation type="submission" date="2014-07" db="EMBL/GenBank/DDBJ databases">
        <authorList>
            <person name="Monot Marc"/>
        </authorList>
    </citation>
    <scope>NUCLEOTIDE SEQUENCE</scope>
</reference>
<proteinExistence type="predicted"/>
<accession>A0A069AES4</accession>
<gene>
    <name evidence="1" type="ORF">BN1096_630067</name>
</gene>
<dbReference type="AlphaFoldDB" id="A0A069AES4"/>
<name>A0A069AES4_CLODI</name>
<evidence type="ECO:0000313" key="1">
    <source>
        <dbReference type="EMBL" id="CDS87854.1"/>
    </source>
</evidence>
<organism evidence="1">
    <name type="scientific">Clostridioides difficile</name>
    <name type="common">Peptoclostridium difficile</name>
    <dbReference type="NCBI Taxonomy" id="1496"/>
    <lineage>
        <taxon>Bacteria</taxon>
        <taxon>Bacillati</taxon>
        <taxon>Bacillota</taxon>
        <taxon>Clostridia</taxon>
        <taxon>Peptostreptococcales</taxon>
        <taxon>Peptostreptococcaceae</taxon>
        <taxon>Clostridioides</taxon>
    </lineage>
</organism>
<sequence>MGFQEVKKYYQAQLQKVRKMTHVIYVMENNKKTTNLSIKLLNFKSFKK</sequence>
<dbReference type="EMBL" id="LK932517">
    <property type="protein sequence ID" value="CDS87854.1"/>
    <property type="molecule type" value="Genomic_DNA"/>
</dbReference>